<dbReference type="Proteomes" id="UP001066276">
    <property type="component" value="Chromosome 5"/>
</dbReference>
<keyword evidence="2" id="KW-1185">Reference proteome</keyword>
<evidence type="ECO:0000313" key="2">
    <source>
        <dbReference type="Proteomes" id="UP001066276"/>
    </source>
</evidence>
<dbReference type="AlphaFoldDB" id="A0AAV7RAY5"/>
<reference evidence="1" key="1">
    <citation type="journal article" date="2022" name="bioRxiv">
        <title>Sequencing and chromosome-scale assembly of the giantPleurodeles waltlgenome.</title>
        <authorList>
            <person name="Brown T."/>
            <person name="Elewa A."/>
            <person name="Iarovenko S."/>
            <person name="Subramanian E."/>
            <person name="Araus A.J."/>
            <person name="Petzold A."/>
            <person name="Susuki M."/>
            <person name="Suzuki K.-i.T."/>
            <person name="Hayashi T."/>
            <person name="Toyoda A."/>
            <person name="Oliveira C."/>
            <person name="Osipova E."/>
            <person name="Leigh N.D."/>
            <person name="Simon A."/>
            <person name="Yun M.H."/>
        </authorList>
    </citation>
    <scope>NUCLEOTIDE SEQUENCE</scope>
    <source>
        <strain evidence="1">20211129_DDA</strain>
        <tissue evidence="1">Liver</tissue>
    </source>
</reference>
<protein>
    <submittedName>
        <fullName evidence="1">Uncharacterized protein</fullName>
    </submittedName>
</protein>
<name>A0AAV7RAY5_PLEWA</name>
<proteinExistence type="predicted"/>
<sequence length="123" mass="13693">MSGCAARNLSPFYAAGSACAPLSEAWRDPGESEALLKRLIQSPTYGYVTSIESKMDNMCTRMGTITYKLERQDGRIMKAEHRISAVKATGSAREEQLLNMDKILKLVSAKNEDLEARFCRNNL</sequence>
<accession>A0AAV7RAY5</accession>
<dbReference type="PROSITE" id="PS51257">
    <property type="entry name" value="PROKAR_LIPOPROTEIN"/>
    <property type="match status" value="1"/>
</dbReference>
<gene>
    <name evidence="1" type="ORF">NDU88_001643</name>
</gene>
<evidence type="ECO:0000313" key="1">
    <source>
        <dbReference type="EMBL" id="KAJ1148817.1"/>
    </source>
</evidence>
<organism evidence="1 2">
    <name type="scientific">Pleurodeles waltl</name>
    <name type="common">Iberian ribbed newt</name>
    <dbReference type="NCBI Taxonomy" id="8319"/>
    <lineage>
        <taxon>Eukaryota</taxon>
        <taxon>Metazoa</taxon>
        <taxon>Chordata</taxon>
        <taxon>Craniata</taxon>
        <taxon>Vertebrata</taxon>
        <taxon>Euteleostomi</taxon>
        <taxon>Amphibia</taxon>
        <taxon>Batrachia</taxon>
        <taxon>Caudata</taxon>
        <taxon>Salamandroidea</taxon>
        <taxon>Salamandridae</taxon>
        <taxon>Pleurodelinae</taxon>
        <taxon>Pleurodeles</taxon>
    </lineage>
</organism>
<dbReference type="EMBL" id="JANPWB010000009">
    <property type="protein sequence ID" value="KAJ1148817.1"/>
    <property type="molecule type" value="Genomic_DNA"/>
</dbReference>
<comment type="caution">
    <text evidence="1">The sequence shown here is derived from an EMBL/GenBank/DDBJ whole genome shotgun (WGS) entry which is preliminary data.</text>
</comment>